<feature type="compositionally biased region" description="Gly residues" evidence="1">
    <location>
        <begin position="295"/>
        <end position="307"/>
    </location>
</feature>
<dbReference type="RefSeq" id="WP_189134382.1">
    <property type="nucleotide sequence ID" value="NZ_BMMS01000026.1"/>
</dbReference>
<reference evidence="3" key="2">
    <citation type="submission" date="2020-09" db="EMBL/GenBank/DDBJ databases">
        <authorList>
            <person name="Sun Q."/>
            <person name="Zhou Y."/>
        </authorList>
    </citation>
    <scope>NUCLEOTIDE SEQUENCE</scope>
    <source>
        <strain evidence="3">CGMCC 4.7201</strain>
    </source>
</reference>
<keyword evidence="2" id="KW-1133">Transmembrane helix</keyword>
<comment type="caution">
    <text evidence="3">The sequence shown here is derived from an EMBL/GenBank/DDBJ whole genome shotgun (WGS) entry which is preliminary data.</text>
</comment>
<feature type="transmembrane region" description="Helical" evidence="2">
    <location>
        <begin position="106"/>
        <end position="126"/>
    </location>
</feature>
<evidence type="ECO:0008006" key="5">
    <source>
        <dbReference type="Google" id="ProtNLM"/>
    </source>
</evidence>
<proteinExistence type="predicted"/>
<feature type="transmembrane region" description="Helical" evidence="2">
    <location>
        <begin position="184"/>
        <end position="205"/>
    </location>
</feature>
<evidence type="ECO:0000313" key="4">
    <source>
        <dbReference type="Proteomes" id="UP000641932"/>
    </source>
</evidence>
<dbReference type="AlphaFoldDB" id="A0A918DZK7"/>
<evidence type="ECO:0000256" key="2">
    <source>
        <dbReference type="SAM" id="Phobius"/>
    </source>
</evidence>
<feature type="transmembrane region" description="Helical" evidence="2">
    <location>
        <begin position="76"/>
        <end position="94"/>
    </location>
</feature>
<sequence>MADTGDVLGDGGGSSLFDGIGGIFDFLSDPVGFIITGIAKAILAAAIDVMGELTKLVPTDATGEATRAISGQTEWVVVYTAVASLLVAAIRVALDRRGQPARQALMGILRVVLVAGGTTTVVGAASRLSDNFADHLFHAGATAQLKSISSGGGAGKGFLLLVLALLLLLSAIIQVIVMYIRLGVLVILIGTLPMAAAASMTGWGGGWWKRHIGWMTAWLLYKPAAALIIYSGSVMTASGGKLGQNIAGIGVLFLAVFALPALLRLVVPATAALGEASGGQIMLNGASSAASSLSGTGGQGGNSGGSGSQPTGSVSAMPSGSPSNGAAGLGGGGGKGSGGGAASGAAKSGGTTAAAAAAGPAAVAAMAVKTFAHMANAATSTVSDNDGSRGHNE</sequence>
<gene>
    <name evidence="3" type="ORF">GCM10012280_53700</name>
</gene>
<feature type="transmembrane region" description="Helical" evidence="2">
    <location>
        <begin position="242"/>
        <end position="263"/>
    </location>
</feature>
<feature type="transmembrane region" description="Helical" evidence="2">
    <location>
        <begin position="157"/>
        <end position="177"/>
    </location>
</feature>
<evidence type="ECO:0000313" key="3">
    <source>
        <dbReference type="EMBL" id="GGO95760.1"/>
    </source>
</evidence>
<feature type="compositionally biased region" description="Low complexity" evidence="1">
    <location>
        <begin position="308"/>
        <end position="326"/>
    </location>
</feature>
<keyword evidence="2" id="KW-0472">Membrane</keyword>
<evidence type="ECO:0000256" key="1">
    <source>
        <dbReference type="SAM" id="MobiDB-lite"/>
    </source>
</evidence>
<feature type="region of interest" description="Disordered" evidence="1">
    <location>
        <begin position="293"/>
        <end position="346"/>
    </location>
</feature>
<accession>A0A918DZK7</accession>
<feature type="compositionally biased region" description="Gly residues" evidence="1">
    <location>
        <begin position="327"/>
        <end position="342"/>
    </location>
</feature>
<protein>
    <recommendedName>
        <fullName evidence="5">TrbL/VirB6 plasmid conjugal transfer protein</fullName>
    </recommendedName>
</protein>
<keyword evidence="2" id="KW-0812">Transmembrane</keyword>
<dbReference type="InterPro" id="IPR045782">
    <property type="entry name" value="TrbL_3"/>
</dbReference>
<dbReference type="Pfam" id="PF19590">
    <property type="entry name" value="TrbL_3"/>
    <property type="match status" value="1"/>
</dbReference>
<keyword evidence="4" id="KW-1185">Reference proteome</keyword>
<name>A0A918DZK7_9ACTN</name>
<organism evidence="3 4">
    <name type="scientific">Wenjunlia tyrosinilytica</name>
    <dbReference type="NCBI Taxonomy" id="1544741"/>
    <lineage>
        <taxon>Bacteria</taxon>
        <taxon>Bacillati</taxon>
        <taxon>Actinomycetota</taxon>
        <taxon>Actinomycetes</taxon>
        <taxon>Kitasatosporales</taxon>
        <taxon>Streptomycetaceae</taxon>
        <taxon>Wenjunlia</taxon>
    </lineage>
</organism>
<feature type="transmembrane region" description="Helical" evidence="2">
    <location>
        <begin position="211"/>
        <end position="230"/>
    </location>
</feature>
<dbReference type="Proteomes" id="UP000641932">
    <property type="component" value="Unassembled WGS sequence"/>
</dbReference>
<dbReference type="EMBL" id="BMMS01000026">
    <property type="protein sequence ID" value="GGO95760.1"/>
    <property type="molecule type" value="Genomic_DNA"/>
</dbReference>
<reference evidence="3" key="1">
    <citation type="journal article" date="2014" name="Int. J. Syst. Evol. Microbiol.">
        <title>Complete genome sequence of Corynebacterium casei LMG S-19264T (=DSM 44701T), isolated from a smear-ripened cheese.</title>
        <authorList>
            <consortium name="US DOE Joint Genome Institute (JGI-PGF)"/>
            <person name="Walter F."/>
            <person name="Albersmeier A."/>
            <person name="Kalinowski J."/>
            <person name="Ruckert C."/>
        </authorList>
    </citation>
    <scope>NUCLEOTIDE SEQUENCE</scope>
    <source>
        <strain evidence="3">CGMCC 4.7201</strain>
    </source>
</reference>